<sequence length="226" mass="26282">MDSYDKDFFTRDILSYSKNSMMFFFDFKGIHLEYKPAHVKWFPTTIKFPFLKNHTFSNLILPFLWVIFFGTFLSLFTVVCIVYRPKVCLTEVTWVGAVFGIARKIGLCKKFIYCTGDWLANQGNKGLLSQLANNHLFVFMDYIASTTCDLSDSYSESCNKARELHWGRRLAKKLYVRYPPPIEIFPNSISPHRNNICFLGQVREDSGFDFILPLLPQLNKDFGSKL</sequence>
<organism evidence="2">
    <name type="scientific">marine metagenome</name>
    <dbReference type="NCBI Taxonomy" id="408172"/>
    <lineage>
        <taxon>unclassified sequences</taxon>
        <taxon>metagenomes</taxon>
        <taxon>ecological metagenomes</taxon>
    </lineage>
</organism>
<gene>
    <name evidence="2" type="ORF">METZ01_LOCUS443932</name>
</gene>
<keyword evidence="1" id="KW-0812">Transmembrane</keyword>
<keyword evidence="1" id="KW-0472">Membrane</keyword>
<proteinExistence type="predicted"/>
<dbReference type="AlphaFoldDB" id="A0A382Z8P5"/>
<feature type="transmembrane region" description="Helical" evidence="1">
    <location>
        <begin position="59"/>
        <end position="83"/>
    </location>
</feature>
<keyword evidence="1" id="KW-1133">Transmembrane helix</keyword>
<feature type="non-terminal residue" evidence="2">
    <location>
        <position position="226"/>
    </location>
</feature>
<protein>
    <submittedName>
        <fullName evidence="2">Uncharacterized protein</fullName>
    </submittedName>
</protein>
<accession>A0A382Z8P5</accession>
<name>A0A382Z8P5_9ZZZZ</name>
<evidence type="ECO:0000256" key="1">
    <source>
        <dbReference type="SAM" id="Phobius"/>
    </source>
</evidence>
<dbReference type="EMBL" id="UINC01181399">
    <property type="protein sequence ID" value="SVD91078.1"/>
    <property type="molecule type" value="Genomic_DNA"/>
</dbReference>
<evidence type="ECO:0000313" key="2">
    <source>
        <dbReference type="EMBL" id="SVD91078.1"/>
    </source>
</evidence>
<reference evidence="2" key="1">
    <citation type="submission" date="2018-05" db="EMBL/GenBank/DDBJ databases">
        <authorList>
            <person name="Lanie J.A."/>
            <person name="Ng W.-L."/>
            <person name="Kazmierczak K.M."/>
            <person name="Andrzejewski T.M."/>
            <person name="Davidsen T.M."/>
            <person name="Wayne K.J."/>
            <person name="Tettelin H."/>
            <person name="Glass J.I."/>
            <person name="Rusch D."/>
            <person name="Podicherti R."/>
            <person name="Tsui H.-C.T."/>
            <person name="Winkler M.E."/>
        </authorList>
    </citation>
    <scope>NUCLEOTIDE SEQUENCE</scope>
</reference>